<dbReference type="Pfam" id="PF00005">
    <property type="entry name" value="ABC_tran"/>
    <property type="match status" value="1"/>
</dbReference>
<comment type="caution">
    <text evidence="5">The sequence shown here is derived from an EMBL/GenBank/DDBJ whole genome shotgun (WGS) entry which is preliminary data.</text>
</comment>
<dbReference type="AlphaFoldDB" id="A0A4S3ZV95"/>
<evidence type="ECO:0000259" key="4">
    <source>
        <dbReference type="PROSITE" id="PS50893"/>
    </source>
</evidence>
<feature type="transmembrane region" description="Helical" evidence="3">
    <location>
        <begin position="111"/>
        <end position="127"/>
    </location>
</feature>
<keyword evidence="3" id="KW-0472">Membrane</keyword>
<feature type="transmembrane region" description="Helical" evidence="3">
    <location>
        <begin position="292"/>
        <end position="315"/>
    </location>
</feature>
<dbReference type="InterPro" id="IPR003439">
    <property type="entry name" value="ABC_transporter-like_ATP-bd"/>
</dbReference>
<gene>
    <name evidence="5" type="ORF">E6C51_12190</name>
</gene>
<sequence>MMTQPAHHPHQWYRAHVRLRRVRFAASLQPHQDAGPLVRHGPEEADTASSAERIEMPYPLAPAQGLTLRQWISHWPLAGSRRRYIIDLVLAHLPVFGSIFPFLWVQAPNDGIRLALIIAFLCLFMGGRRSKIRLQRNQTVAVHGRLWDQLLSSPPPPPPPAPPADDLAQDRHAQALRLRMALEGALCVDENRCKIVASACLLVTLHGLMAWSADPNAVAMMLCACASMTFLAGLFQVYCDRLNTQQTIKAEHFARLQQRLTFHLPLLRQMEQAASMHAELNRVQQDHSAHVFFTRCIHSLAALASLVLASGWLLGICLSRLPLTIGIMTDLLLLGPGLYTAARFGVSIARVVCSMWRVAAASPDMPHLSVSRDERDIEGLSRICLNNISFSHDDPSHLLLRNVSLCVNKGDVIALTGPSGSGKSTFLMLLMGLVTPQAGTITINDQLYPWTGLSGYRSRIASVFQDTLIGFSTLRTAISLNAAHLTTDDILQAAEDAGLSEAIAMLPMGLETLMVEGGFPNSLMQQVLIAQGLAQKPDLLVLDETFSALGLATANNIIAAVRRRRITLVFATHRADLAALADRILPFDVARND</sequence>
<feature type="domain" description="ABC transporter" evidence="4">
    <location>
        <begin position="383"/>
        <end position="592"/>
    </location>
</feature>
<accession>A0A4S3ZV95</accession>
<dbReference type="Gene3D" id="3.40.50.300">
    <property type="entry name" value="P-loop containing nucleotide triphosphate hydrolases"/>
    <property type="match status" value="1"/>
</dbReference>
<dbReference type="InterPro" id="IPR003593">
    <property type="entry name" value="AAA+_ATPase"/>
</dbReference>
<keyword evidence="2 5" id="KW-0067">ATP-binding</keyword>
<feature type="transmembrane region" description="Helical" evidence="3">
    <location>
        <begin position="219"/>
        <end position="239"/>
    </location>
</feature>
<evidence type="ECO:0000313" key="6">
    <source>
        <dbReference type="Proteomes" id="UP000310754"/>
    </source>
</evidence>
<organism evidence="5 6">
    <name type="scientific">Allorhizobium terrae</name>
    <dbReference type="NCBI Taxonomy" id="1848972"/>
    <lineage>
        <taxon>Bacteria</taxon>
        <taxon>Pseudomonadati</taxon>
        <taxon>Pseudomonadota</taxon>
        <taxon>Alphaproteobacteria</taxon>
        <taxon>Hyphomicrobiales</taxon>
        <taxon>Rhizobiaceae</taxon>
        <taxon>Rhizobium/Agrobacterium group</taxon>
        <taxon>Allorhizobium</taxon>
    </lineage>
</organism>
<name>A0A4S3ZV95_9HYPH</name>
<keyword evidence="6" id="KW-1185">Reference proteome</keyword>
<feature type="transmembrane region" description="Helical" evidence="3">
    <location>
        <begin position="195"/>
        <end position="213"/>
    </location>
</feature>
<dbReference type="InterPro" id="IPR027417">
    <property type="entry name" value="P-loop_NTPase"/>
</dbReference>
<dbReference type="PROSITE" id="PS50893">
    <property type="entry name" value="ABC_TRANSPORTER_2"/>
    <property type="match status" value="1"/>
</dbReference>
<keyword evidence="3" id="KW-0812">Transmembrane</keyword>
<dbReference type="SMART" id="SM00382">
    <property type="entry name" value="AAA"/>
    <property type="match status" value="1"/>
</dbReference>
<dbReference type="EMBL" id="SSOA01000005">
    <property type="protein sequence ID" value="THF49695.1"/>
    <property type="molecule type" value="Genomic_DNA"/>
</dbReference>
<evidence type="ECO:0000256" key="2">
    <source>
        <dbReference type="ARBA" id="ARBA00022840"/>
    </source>
</evidence>
<feature type="transmembrane region" description="Helical" evidence="3">
    <location>
        <begin position="84"/>
        <end position="105"/>
    </location>
</feature>
<dbReference type="GO" id="GO:0016887">
    <property type="term" value="F:ATP hydrolysis activity"/>
    <property type="evidence" value="ECO:0007669"/>
    <property type="project" value="InterPro"/>
</dbReference>
<dbReference type="InterPro" id="IPR039421">
    <property type="entry name" value="Type_1_exporter"/>
</dbReference>
<proteinExistence type="predicted"/>
<evidence type="ECO:0000256" key="3">
    <source>
        <dbReference type="SAM" id="Phobius"/>
    </source>
</evidence>
<keyword evidence="3" id="KW-1133">Transmembrane helix</keyword>
<dbReference type="SUPFAM" id="SSF52540">
    <property type="entry name" value="P-loop containing nucleoside triphosphate hydrolases"/>
    <property type="match status" value="1"/>
</dbReference>
<dbReference type="GO" id="GO:0034040">
    <property type="term" value="F:ATPase-coupled lipid transmembrane transporter activity"/>
    <property type="evidence" value="ECO:0007669"/>
    <property type="project" value="TreeGrafter"/>
</dbReference>
<keyword evidence="1" id="KW-0547">Nucleotide-binding</keyword>
<dbReference type="PANTHER" id="PTHR24221:SF654">
    <property type="entry name" value="ATP-BINDING CASSETTE SUB-FAMILY B MEMBER 6"/>
    <property type="match status" value="1"/>
</dbReference>
<dbReference type="PANTHER" id="PTHR24221">
    <property type="entry name" value="ATP-BINDING CASSETTE SUB-FAMILY B"/>
    <property type="match status" value="1"/>
</dbReference>
<dbReference type="Proteomes" id="UP000310754">
    <property type="component" value="Unassembled WGS sequence"/>
</dbReference>
<evidence type="ECO:0000313" key="5">
    <source>
        <dbReference type="EMBL" id="THF49695.1"/>
    </source>
</evidence>
<dbReference type="GO" id="GO:0005524">
    <property type="term" value="F:ATP binding"/>
    <property type="evidence" value="ECO:0007669"/>
    <property type="project" value="UniProtKB-KW"/>
</dbReference>
<evidence type="ECO:0000256" key="1">
    <source>
        <dbReference type="ARBA" id="ARBA00022741"/>
    </source>
</evidence>
<protein>
    <submittedName>
        <fullName evidence="5">ATP-binding cassette domain-containing protein</fullName>
    </submittedName>
</protein>
<reference evidence="5 6" key="1">
    <citation type="submission" date="2019-04" db="EMBL/GenBank/DDBJ databases">
        <title>Rhizobium terrae sp. nov., isolated from a paddy soil.</title>
        <authorList>
            <person name="Lin S.-Y."/>
            <person name="Hameed A."/>
            <person name="Huang H.-I."/>
            <person name="Young C.-C."/>
        </authorList>
    </citation>
    <scope>NUCLEOTIDE SEQUENCE [LARGE SCALE GENOMIC DNA]</scope>
    <source>
        <strain evidence="5 6">CC-HIH110</strain>
    </source>
</reference>